<dbReference type="PRINTS" id="PR00111">
    <property type="entry name" value="ABHYDROLASE"/>
</dbReference>
<sequence length="282" mass="30504">MEAGPSISTGLDVADFTIPADVSTARLSSTDRGAGKNVMFLHGWTCDSQDWSGQLPFFESRYHVVAVDLRGHGASDVPPSGAYAPENYVADIETLIATRYSSEPFIIVGHSMGGQIAARLAARRPDLVSAVVSVDGALGFSSDAAEVFEETARDLNAADPRAVVAALFERVYGPGTDPAHKRRHASRLNAMPLHVIRESFAPLFFGLDQIGIGEASAKFCASLQVPFYHLCVDPAQAERMRPWFSHPKSRVHAWSNAGHWIMQDRTDDVNAAVATWIDSLAP</sequence>
<dbReference type="PANTHER" id="PTHR43798:SF33">
    <property type="entry name" value="HYDROLASE, PUTATIVE (AFU_ORTHOLOGUE AFUA_2G14860)-RELATED"/>
    <property type="match status" value="1"/>
</dbReference>
<dbReference type="InterPro" id="IPR050266">
    <property type="entry name" value="AB_hydrolase_sf"/>
</dbReference>
<dbReference type="AlphaFoldDB" id="A0A4R5LLH4"/>
<dbReference type="OrthoDB" id="8562572at2"/>
<keyword evidence="2" id="KW-0378">Hydrolase</keyword>
<proteinExistence type="predicted"/>
<dbReference type="Proteomes" id="UP000295606">
    <property type="component" value="Unassembled WGS sequence"/>
</dbReference>
<dbReference type="Gene3D" id="3.40.50.1820">
    <property type="entry name" value="alpha/beta hydrolase"/>
    <property type="match status" value="1"/>
</dbReference>
<dbReference type="SUPFAM" id="SSF53474">
    <property type="entry name" value="alpha/beta-Hydrolases"/>
    <property type="match status" value="1"/>
</dbReference>
<accession>A0A4R5LLH4</accession>
<dbReference type="GO" id="GO:0016020">
    <property type="term" value="C:membrane"/>
    <property type="evidence" value="ECO:0007669"/>
    <property type="project" value="TreeGrafter"/>
</dbReference>
<dbReference type="InterPro" id="IPR029058">
    <property type="entry name" value="AB_hydrolase_fold"/>
</dbReference>
<protein>
    <submittedName>
        <fullName evidence="2">Alpha/beta hydrolase</fullName>
    </submittedName>
</protein>
<evidence type="ECO:0000313" key="3">
    <source>
        <dbReference type="Proteomes" id="UP000295606"/>
    </source>
</evidence>
<dbReference type="Pfam" id="PF00561">
    <property type="entry name" value="Abhydrolase_1"/>
    <property type="match status" value="1"/>
</dbReference>
<gene>
    <name evidence="2" type="ORF">E1N52_00110</name>
</gene>
<dbReference type="GO" id="GO:0016787">
    <property type="term" value="F:hydrolase activity"/>
    <property type="evidence" value="ECO:0007669"/>
    <property type="project" value="UniProtKB-KW"/>
</dbReference>
<dbReference type="PANTHER" id="PTHR43798">
    <property type="entry name" value="MONOACYLGLYCEROL LIPASE"/>
    <property type="match status" value="1"/>
</dbReference>
<name>A0A4R5LLH4_9BURK</name>
<dbReference type="EMBL" id="SMOD01000001">
    <property type="protein sequence ID" value="TDG10701.1"/>
    <property type="molecule type" value="Genomic_DNA"/>
</dbReference>
<reference evidence="2 3" key="1">
    <citation type="submission" date="2019-03" db="EMBL/GenBank/DDBJ databases">
        <title>Paraburkholderia sp. isolated from native Mimosa gymnas in Guartela State Park, Brazil.</title>
        <authorList>
            <person name="Paulitsch F."/>
            <person name="Hungria M."/>
            <person name="Delamuta J.R.M."/>
            <person name="Ribeiro R.A."/>
            <person name="Dall'Agnol R."/>
            <person name="Silva J.S.B."/>
        </authorList>
    </citation>
    <scope>NUCLEOTIDE SEQUENCE [LARGE SCALE GENOMIC DNA]</scope>
    <source>
        <strain evidence="2 3">CNPSo 3008</strain>
    </source>
</reference>
<comment type="caution">
    <text evidence="2">The sequence shown here is derived from an EMBL/GenBank/DDBJ whole genome shotgun (WGS) entry which is preliminary data.</text>
</comment>
<feature type="domain" description="AB hydrolase-1" evidence="1">
    <location>
        <begin position="38"/>
        <end position="160"/>
    </location>
</feature>
<organism evidence="2 3">
    <name type="scientific">Paraburkholderia guartelaensis</name>
    <dbReference type="NCBI Taxonomy" id="2546446"/>
    <lineage>
        <taxon>Bacteria</taxon>
        <taxon>Pseudomonadati</taxon>
        <taxon>Pseudomonadota</taxon>
        <taxon>Betaproteobacteria</taxon>
        <taxon>Burkholderiales</taxon>
        <taxon>Burkholderiaceae</taxon>
        <taxon>Paraburkholderia</taxon>
    </lineage>
</organism>
<dbReference type="InterPro" id="IPR000073">
    <property type="entry name" value="AB_hydrolase_1"/>
</dbReference>
<evidence type="ECO:0000313" key="2">
    <source>
        <dbReference type="EMBL" id="TDG10701.1"/>
    </source>
</evidence>
<evidence type="ECO:0000259" key="1">
    <source>
        <dbReference type="Pfam" id="PF00561"/>
    </source>
</evidence>